<evidence type="ECO:0000259" key="1">
    <source>
        <dbReference type="Pfam" id="PF08241"/>
    </source>
</evidence>
<keyword evidence="2" id="KW-0489">Methyltransferase</keyword>
<sequence length="281" mass="31184">MSQVLAFSNHDEPVLDAKGEQHLDWLCQQIIANRFLPVPPEEAVFVGDGDYRAIGAEFLGHFVRRAGLMPDHDVLDIGCGIGRMAVPLTQYLDADKAIYEGIDPVANGIEWCKRTISPVYSNFGFQVQDVKNALYNPEGSIGGRGMRLPFQDGAFDFTAMISVATHLPPEEIETYCAEVFRVLRPGGKLFLTAFVIRDPEELSMPGCDPRLTSLEKLENQPCWHLKGENPMAAVGFDDGFIDGAMRAAGFSLMTKSFGTWHGDQSDHYQDFLIAEKPRRNA</sequence>
<feature type="domain" description="Methyltransferase type 11" evidence="1">
    <location>
        <begin position="75"/>
        <end position="191"/>
    </location>
</feature>
<dbReference type="Proteomes" id="UP000076335">
    <property type="component" value="Unassembled WGS sequence"/>
</dbReference>
<dbReference type="Gene3D" id="3.40.50.150">
    <property type="entry name" value="Vaccinia Virus protein VP39"/>
    <property type="match status" value="1"/>
</dbReference>
<proteinExistence type="predicted"/>
<dbReference type="Pfam" id="PF08241">
    <property type="entry name" value="Methyltransf_11"/>
    <property type="match status" value="1"/>
</dbReference>
<protein>
    <submittedName>
        <fullName evidence="2">Methyltransferase</fullName>
    </submittedName>
</protein>
<dbReference type="GO" id="GO:0008757">
    <property type="term" value="F:S-adenosylmethionine-dependent methyltransferase activity"/>
    <property type="evidence" value="ECO:0007669"/>
    <property type="project" value="InterPro"/>
</dbReference>
<dbReference type="PANTHER" id="PTHR42912:SF98">
    <property type="entry name" value="UNCHARACTERISED METHYLTRANSFERASE RV1498C"/>
    <property type="match status" value="1"/>
</dbReference>
<name>A0A154LA06_9PROT</name>
<comment type="caution">
    <text evidence="2">The sequence shown here is derived from an EMBL/GenBank/DDBJ whole genome shotgun (WGS) entry which is preliminary data.</text>
</comment>
<dbReference type="AlphaFoldDB" id="A0A154LA06"/>
<organism evidence="2 3">
    <name type="scientific">Thalassospira lucentensis</name>
    <dbReference type="NCBI Taxonomy" id="168935"/>
    <lineage>
        <taxon>Bacteria</taxon>
        <taxon>Pseudomonadati</taxon>
        <taxon>Pseudomonadota</taxon>
        <taxon>Alphaproteobacteria</taxon>
        <taxon>Rhodospirillales</taxon>
        <taxon>Thalassospiraceae</taxon>
        <taxon>Thalassospira</taxon>
    </lineage>
</organism>
<evidence type="ECO:0000313" key="3">
    <source>
        <dbReference type="Proteomes" id="UP000076335"/>
    </source>
</evidence>
<reference evidence="2 3" key="1">
    <citation type="submission" date="2015-12" db="EMBL/GenBank/DDBJ databases">
        <title>Genome sequence of Thalassospira lucentensis MCCC 1A02072.</title>
        <authorList>
            <person name="Lu L."/>
            <person name="Lai Q."/>
            <person name="Shao Z."/>
            <person name="Qian P."/>
        </authorList>
    </citation>
    <scope>NUCLEOTIDE SEQUENCE [LARGE SCALE GENOMIC DNA]</scope>
    <source>
        <strain evidence="2 3">MCCC 1A02072</strain>
    </source>
</reference>
<dbReference type="SUPFAM" id="SSF53335">
    <property type="entry name" value="S-adenosyl-L-methionine-dependent methyltransferases"/>
    <property type="match status" value="1"/>
</dbReference>
<accession>A0A154LA06</accession>
<keyword evidence="2" id="KW-0808">Transferase</keyword>
<dbReference type="InterPro" id="IPR029063">
    <property type="entry name" value="SAM-dependent_MTases_sf"/>
</dbReference>
<dbReference type="InterPro" id="IPR050508">
    <property type="entry name" value="Methyltransf_Superfamily"/>
</dbReference>
<gene>
    <name evidence="2" type="ORF">AUP42_12505</name>
</gene>
<dbReference type="EMBL" id="LPVY01000003">
    <property type="protein sequence ID" value="KZB68263.1"/>
    <property type="molecule type" value="Genomic_DNA"/>
</dbReference>
<dbReference type="GO" id="GO:0032259">
    <property type="term" value="P:methylation"/>
    <property type="evidence" value="ECO:0007669"/>
    <property type="project" value="UniProtKB-KW"/>
</dbReference>
<dbReference type="PANTHER" id="PTHR42912">
    <property type="entry name" value="METHYLTRANSFERASE"/>
    <property type="match status" value="1"/>
</dbReference>
<dbReference type="CDD" id="cd02440">
    <property type="entry name" value="AdoMet_MTases"/>
    <property type="match status" value="1"/>
</dbReference>
<dbReference type="RefSeq" id="WP_062949228.1">
    <property type="nucleotide sequence ID" value="NZ_LPVY01000003.1"/>
</dbReference>
<evidence type="ECO:0000313" key="2">
    <source>
        <dbReference type="EMBL" id="KZB68263.1"/>
    </source>
</evidence>
<dbReference type="InterPro" id="IPR013216">
    <property type="entry name" value="Methyltransf_11"/>
</dbReference>
<dbReference type="OrthoDB" id="1853779at2"/>